<proteinExistence type="predicted"/>
<organism evidence="1 2">
    <name type="scientific">Pseudomonas alkylphenolica</name>
    <dbReference type="NCBI Taxonomy" id="237609"/>
    <lineage>
        <taxon>Bacteria</taxon>
        <taxon>Pseudomonadati</taxon>
        <taxon>Pseudomonadota</taxon>
        <taxon>Gammaproteobacteria</taxon>
        <taxon>Pseudomonadales</taxon>
        <taxon>Pseudomonadaceae</taxon>
        <taxon>Pseudomonas</taxon>
    </lineage>
</organism>
<dbReference type="InterPro" id="IPR021146">
    <property type="entry name" value="Phage_gp6-like_head-tail"/>
</dbReference>
<sequence>MIDLASVKAHLRVDGDEEDALIQGYTDAALSTFELWTNRTLIEEGAAMPDPVGNALKITKAIRQGALLLIGHWYASRETVVIGTITAELPMATNALWKPHRWVNI</sequence>
<dbReference type="HOGENOM" id="CLU_085951_3_1_6"/>
<dbReference type="Pfam" id="PF05135">
    <property type="entry name" value="Phage_connect_1"/>
    <property type="match status" value="1"/>
</dbReference>
<evidence type="ECO:0000313" key="1">
    <source>
        <dbReference type="EMBL" id="AIL60931.1"/>
    </source>
</evidence>
<reference evidence="1 2" key="1">
    <citation type="submission" date="2014-07" db="EMBL/GenBank/DDBJ databases">
        <authorList>
            <person name="Lee K."/>
            <person name="Lim J.Y."/>
            <person name="Hwang I."/>
        </authorList>
    </citation>
    <scope>NUCLEOTIDE SEQUENCE [LARGE SCALE GENOMIC DNA]</scope>
    <source>
        <strain evidence="1 2">KL28</strain>
    </source>
</reference>
<dbReference type="OrthoDB" id="8452319at2"/>
<dbReference type="InterPro" id="IPR006450">
    <property type="entry name" value="Phage_HK97_gp6-like"/>
</dbReference>
<dbReference type="eggNOG" id="ENOG5032T3A">
    <property type="taxonomic scope" value="Bacteria"/>
</dbReference>
<evidence type="ECO:0000313" key="2">
    <source>
        <dbReference type="Proteomes" id="UP000028931"/>
    </source>
</evidence>
<dbReference type="AlphaFoldDB" id="A0A077FC80"/>
<dbReference type="Gene3D" id="1.10.3230.30">
    <property type="entry name" value="Phage gp6-like head-tail connector protein"/>
    <property type="match status" value="1"/>
</dbReference>
<dbReference type="RefSeq" id="WP_038609035.1">
    <property type="nucleotide sequence ID" value="NZ_CP009048.1"/>
</dbReference>
<dbReference type="CDD" id="cd08054">
    <property type="entry name" value="gp6"/>
    <property type="match status" value="1"/>
</dbReference>
<gene>
    <name evidence="1" type="ORF">PSAKL28_17060</name>
</gene>
<dbReference type="EMBL" id="CP009048">
    <property type="protein sequence ID" value="AIL60931.1"/>
    <property type="molecule type" value="Genomic_DNA"/>
</dbReference>
<accession>A0A077FC80</accession>
<dbReference type="NCBIfam" id="TIGR01560">
    <property type="entry name" value="put_DNA_pack"/>
    <property type="match status" value="1"/>
</dbReference>
<dbReference type="KEGG" id="palk:PSAKL28_17060"/>
<protein>
    <submittedName>
        <fullName evidence="1">Phage QLRG family, DNA packaging protein</fullName>
    </submittedName>
</protein>
<dbReference type="Proteomes" id="UP000028931">
    <property type="component" value="Chromosome"/>
</dbReference>
<name>A0A077FC80_9PSED</name>